<comment type="caution">
    <text evidence="1">The sequence shown here is derived from an EMBL/GenBank/DDBJ whole genome shotgun (WGS) entry which is preliminary data.</text>
</comment>
<dbReference type="EMBL" id="MU273535">
    <property type="protein sequence ID" value="KAI0032803.1"/>
    <property type="molecule type" value="Genomic_DNA"/>
</dbReference>
<dbReference type="Proteomes" id="UP000814128">
    <property type="component" value="Unassembled WGS sequence"/>
</dbReference>
<reference evidence="1" key="1">
    <citation type="submission" date="2021-02" db="EMBL/GenBank/DDBJ databases">
        <authorList>
            <consortium name="DOE Joint Genome Institute"/>
            <person name="Ahrendt S."/>
            <person name="Looney B.P."/>
            <person name="Miyauchi S."/>
            <person name="Morin E."/>
            <person name="Drula E."/>
            <person name="Courty P.E."/>
            <person name="Chicoki N."/>
            <person name="Fauchery L."/>
            <person name="Kohler A."/>
            <person name="Kuo A."/>
            <person name="Labutti K."/>
            <person name="Pangilinan J."/>
            <person name="Lipzen A."/>
            <person name="Riley R."/>
            <person name="Andreopoulos W."/>
            <person name="He G."/>
            <person name="Johnson J."/>
            <person name="Barry K.W."/>
            <person name="Grigoriev I.V."/>
            <person name="Nagy L."/>
            <person name="Hibbett D."/>
            <person name="Henrissat B."/>
            <person name="Matheny P.B."/>
            <person name="Labbe J."/>
            <person name="Martin F."/>
        </authorList>
    </citation>
    <scope>NUCLEOTIDE SEQUENCE</scope>
    <source>
        <strain evidence="1">EC-137</strain>
    </source>
</reference>
<accession>A0ACB8QLU4</accession>
<reference evidence="1" key="2">
    <citation type="journal article" date="2022" name="New Phytol.">
        <title>Evolutionary transition to the ectomycorrhizal habit in the genomes of a hyperdiverse lineage of mushroom-forming fungi.</title>
        <authorList>
            <person name="Looney B."/>
            <person name="Miyauchi S."/>
            <person name="Morin E."/>
            <person name="Drula E."/>
            <person name="Courty P.E."/>
            <person name="Kohler A."/>
            <person name="Kuo A."/>
            <person name="LaButti K."/>
            <person name="Pangilinan J."/>
            <person name="Lipzen A."/>
            <person name="Riley R."/>
            <person name="Andreopoulos W."/>
            <person name="He G."/>
            <person name="Johnson J."/>
            <person name="Nolan M."/>
            <person name="Tritt A."/>
            <person name="Barry K.W."/>
            <person name="Grigoriev I.V."/>
            <person name="Nagy L.G."/>
            <person name="Hibbett D."/>
            <person name="Henrissat B."/>
            <person name="Matheny P.B."/>
            <person name="Labbe J."/>
            <person name="Martin F.M."/>
        </authorList>
    </citation>
    <scope>NUCLEOTIDE SEQUENCE</scope>
    <source>
        <strain evidence="1">EC-137</strain>
    </source>
</reference>
<protein>
    <submittedName>
        <fullName evidence="1">Uncharacterized protein</fullName>
    </submittedName>
</protein>
<sequence>MPTVVAPQPIRLASAPVIVDPDSHAPLSPHVGRQDEDDPFICRTSTPLKPTISRQFLLPPPRISTKRPKLISKSPTPCSSIKNSSLLHAPRSPRRRRHASHSRAAYGFPPRNPSAFDSLSWISALDSAEFIDPWNIADLSQLPVDDRSRWDALGPIRRRKTSVPRSDALRSPVLEASARPPQLAPLATPARDVIHTPPPRFSSASHVQFHNLMPVWSPRATA</sequence>
<keyword evidence="2" id="KW-1185">Reference proteome</keyword>
<evidence type="ECO:0000313" key="1">
    <source>
        <dbReference type="EMBL" id="KAI0032803.1"/>
    </source>
</evidence>
<evidence type="ECO:0000313" key="2">
    <source>
        <dbReference type="Proteomes" id="UP000814128"/>
    </source>
</evidence>
<name>A0ACB8QLU4_9AGAM</name>
<proteinExistence type="predicted"/>
<organism evidence="1 2">
    <name type="scientific">Vararia minispora EC-137</name>
    <dbReference type="NCBI Taxonomy" id="1314806"/>
    <lineage>
        <taxon>Eukaryota</taxon>
        <taxon>Fungi</taxon>
        <taxon>Dikarya</taxon>
        <taxon>Basidiomycota</taxon>
        <taxon>Agaricomycotina</taxon>
        <taxon>Agaricomycetes</taxon>
        <taxon>Russulales</taxon>
        <taxon>Lachnocladiaceae</taxon>
        <taxon>Vararia</taxon>
    </lineage>
</organism>
<gene>
    <name evidence="1" type="ORF">K488DRAFT_85479</name>
</gene>